<evidence type="ECO:0000313" key="2">
    <source>
        <dbReference type="Proteomes" id="UP000481807"/>
    </source>
</evidence>
<name>A0AB36BIQ7_STAWA</name>
<accession>A0AB36BIQ7</accession>
<evidence type="ECO:0008006" key="3">
    <source>
        <dbReference type="Google" id="ProtNLM"/>
    </source>
</evidence>
<dbReference type="AlphaFoldDB" id="A0AB36BIQ7"/>
<gene>
    <name evidence="1" type="ORF">D3Z30_11660</name>
</gene>
<dbReference type="EMBL" id="QXWP01000009">
    <property type="protein sequence ID" value="NBH31629.1"/>
    <property type="molecule type" value="Genomic_DNA"/>
</dbReference>
<organism evidence="1 2">
    <name type="scientific">Staphylococcus warneri</name>
    <dbReference type="NCBI Taxonomy" id="1292"/>
    <lineage>
        <taxon>Bacteria</taxon>
        <taxon>Bacillati</taxon>
        <taxon>Bacillota</taxon>
        <taxon>Bacilli</taxon>
        <taxon>Bacillales</taxon>
        <taxon>Staphylococcaceae</taxon>
        <taxon>Staphylococcus</taxon>
    </lineage>
</organism>
<reference evidence="1 2" key="1">
    <citation type="submission" date="2018-08" db="EMBL/GenBank/DDBJ databases">
        <title>Murine metabolic-syndrome-specific gut microbial biobank.</title>
        <authorList>
            <person name="Liu C."/>
        </authorList>
    </citation>
    <scope>NUCLEOTIDE SEQUENCE [LARGE SCALE GENOMIC DNA]</scope>
    <source>
        <strain evidence="1 2">1XD21-27</strain>
    </source>
</reference>
<dbReference type="Proteomes" id="UP000481807">
    <property type="component" value="Unassembled WGS sequence"/>
</dbReference>
<sequence length="78" mass="8830">MKMKINIESKVEKLLKIIKDDNITDITGYKVSKATGVPASSITYLKLGKSKITNLSVTKAEALYNYMVELEETDERFK</sequence>
<evidence type="ECO:0000313" key="1">
    <source>
        <dbReference type="EMBL" id="NBH31629.1"/>
    </source>
</evidence>
<protein>
    <recommendedName>
        <fullName evidence="3">XRE family transcriptional regulator</fullName>
    </recommendedName>
</protein>
<comment type="caution">
    <text evidence="1">The sequence shown here is derived from an EMBL/GenBank/DDBJ whole genome shotgun (WGS) entry which is preliminary data.</text>
</comment>
<proteinExistence type="predicted"/>